<accession>A0A841FS20</accession>
<keyword evidence="1" id="KW-0472">Membrane</keyword>
<keyword evidence="1" id="KW-1133">Transmembrane helix</keyword>
<dbReference type="EMBL" id="JACHGT010000009">
    <property type="protein sequence ID" value="MBB6036548.1"/>
    <property type="molecule type" value="Genomic_DNA"/>
</dbReference>
<protein>
    <submittedName>
        <fullName evidence="2">Uncharacterized protein</fullName>
    </submittedName>
</protein>
<evidence type="ECO:0000313" key="3">
    <source>
        <dbReference type="Proteomes" id="UP000548476"/>
    </source>
</evidence>
<feature type="transmembrane region" description="Helical" evidence="1">
    <location>
        <begin position="25"/>
        <end position="46"/>
    </location>
</feature>
<comment type="caution">
    <text evidence="2">The sequence shown here is derived from an EMBL/GenBank/DDBJ whole genome shotgun (WGS) entry which is preliminary data.</text>
</comment>
<proteinExistence type="predicted"/>
<evidence type="ECO:0000313" key="2">
    <source>
        <dbReference type="EMBL" id="MBB6036548.1"/>
    </source>
</evidence>
<dbReference type="Proteomes" id="UP000548476">
    <property type="component" value="Unassembled WGS sequence"/>
</dbReference>
<gene>
    <name evidence="2" type="ORF">HNR73_004419</name>
</gene>
<sequence length="186" mass="20011">MQIRTGSPQDATFVVRADSKAQRKVFGAMALIGGLVTLGGLVQLLVDLASPAAWGLTVIGLAILAHTLIEWRRQLSFPVLAVGPEHIWFRIGTRHLVAVPWTQVTGVRSTSHGGFWFLCVDADEAAAELEETAPKLWQKTAAARNAHETPFAITDSGKDQSRFKIAAEVDRQRAAANPASGDGQSM</sequence>
<name>A0A841FS20_9ACTN</name>
<keyword evidence="3" id="KW-1185">Reference proteome</keyword>
<keyword evidence="1" id="KW-0812">Transmembrane</keyword>
<dbReference type="AlphaFoldDB" id="A0A841FS20"/>
<feature type="transmembrane region" description="Helical" evidence="1">
    <location>
        <begin position="52"/>
        <end position="69"/>
    </location>
</feature>
<reference evidence="2 3" key="1">
    <citation type="submission" date="2020-08" db="EMBL/GenBank/DDBJ databases">
        <title>Genomic Encyclopedia of Type Strains, Phase IV (KMG-IV): sequencing the most valuable type-strain genomes for metagenomic binning, comparative biology and taxonomic classification.</title>
        <authorList>
            <person name="Goeker M."/>
        </authorList>
    </citation>
    <scope>NUCLEOTIDE SEQUENCE [LARGE SCALE GENOMIC DNA]</scope>
    <source>
        <strain evidence="2 3">YIM 65646</strain>
    </source>
</reference>
<dbReference type="RefSeq" id="WP_184789385.1">
    <property type="nucleotide sequence ID" value="NZ_BONT01000030.1"/>
</dbReference>
<evidence type="ECO:0000256" key="1">
    <source>
        <dbReference type="SAM" id="Phobius"/>
    </source>
</evidence>
<organism evidence="2 3">
    <name type="scientific">Phytomonospora endophytica</name>
    <dbReference type="NCBI Taxonomy" id="714109"/>
    <lineage>
        <taxon>Bacteria</taxon>
        <taxon>Bacillati</taxon>
        <taxon>Actinomycetota</taxon>
        <taxon>Actinomycetes</taxon>
        <taxon>Micromonosporales</taxon>
        <taxon>Micromonosporaceae</taxon>
        <taxon>Phytomonospora</taxon>
    </lineage>
</organism>